<dbReference type="EC" id="2.1.1.216" evidence="7"/>
<comment type="similarity">
    <text evidence="8">Belongs to the class I-like SAM-binding methyltransferase superfamily. Trm1 family.</text>
</comment>
<evidence type="ECO:0000256" key="3">
    <source>
        <dbReference type="ARBA" id="ARBA00022679"/>
    </source>
</evidence>
<dbReference type="GO" id="GO:0002940">
    <property type="term" value="P:tRNA N2-guanine methylation"/>
    <property type="evidence" value="ECO:0007669"/>
    <property type="project" value="TreeGrafter"/>
</dbReference>
<dbReference type="GO" id="GO:0000049">
    <property type="term" value="F:tRNA binding"/>
    <property type="evidence" value="ECO:0007669"/>
    <property type="project" value="UniProtKB-UniRule"/>
</dbReference>
<proteinExistence type="inferred from homology"/>
<name>A0A3R9PRU0_9CREN</name>
<evidence type="ECO:0000313" key="10">
    <source>
        <dbReference type="Proteomes" id="UP000278149"/>
    </source>
</evidence>
<dbReference type="PANTHER" id="PTHR10631:SF3">
    <property type="entry name" value="TRNA (GUANINE(26)-N(2))-DIMETHYLTRANSFERASE"/>
    <property type="match status" value="1"/>
</dbReference>
<evidence type="ECO:0000256" key="6">
    <source>
        <dbReference type="ARBA" id="ARBA00022884"/>
    </source>
</evidence>
<keyword evidence="6 8" id="KW-0694">RNA-binding</keyword>
<accession>A0A3R9PRU0</accession>
<gene>
    <name evidence="9" type="ORF">D9Q81_01675</name>
</gene>
<dbReference type="FunFam" id="3.40.50.150:FF:000272">
    <property type="entry name" value="tRNA (guanine(26)-N(2))-dimethyltransferase"/>
    <property type="match status" value="1"/>
</dbReference>
<dbReference type="Gene3D" id="3.30.56.70">
    <property type="entry name" value="N2,N2-dimethylguanosine tRNA methyltransferase, C-terminal domain"/>
    <property type="match status" value="1"/>
</dbReference>
<dbReference type="CDD" id="cd02440">
    <property type="entry name" value="AdoMet_MTases"/>
    <property type="match status" value="1"/>
</dbReference>
<dbReference type="EMBL" id="RCOR01000014">
    <property type="protein sequence ID" value="RSN70048.1"/>
    <property type="molecule type" value="Genomic_DNA"/>
</dbReference>
<dbReference type="InterPro" id="IPR002905">
    <property type="entry name" value="Trm1"/>
</dbReference>
<evidence type="ECO:0000256" key="5">
    <source>
        <dbReference type="ARBA" id="ARBA00022694"/>
    </source>
</evidence>
<organism evidence="9 10">
    <name type="scientific">Candidatus Korarchaeum cryptofilum</name>
    <dbReference type="NCBI Taxonomy" id="498846"/>
    <lineage>
        <taxon>Archaea</taxon>
        <taxon>Thermoproteota</taxon>
        <taxon>Candidatus Korarchaeia</taxon>
        <taxon>Candidatus Korarchaeales</taxon>
        <taxon>Candidatus Korarchaeaceae</taxon>
        <taxon>Candidatus Korarchaeum</taxon>
    </lineage>
</organism>
<evidence type="ECO:0000256" key="1">
    <source>
        <dbReference type="ARBA" id="ARBA00022555"/>
    </source>
</evidence>
<evidence type="ECO:0000256" key="2">
    <source>
        <dbReference type="ARBA" id="ARBA00022603"/>
    </source>
</evidence>
<evidence type="ECO:0000256" key="4">
    <source>
        <dbReference type="ARBA" id="ARBA00022691"/>
    </source>
</evidence>
<dbReference type="PANTHER" id="PTHR10631">
    <property type="entry name" value="N 2 ,N 2 -DIMETHYLGUANOSINE TRNA METHYLTRANSFERASE"/>
    <property type="match status" value="1"/>
</dbReference>
<keyword evidence="1 8" id="KW-0820">tRNA-binding</keyword>
<dbReference type="Gene3D" id="3.40.50.150">
    <property type="entry name" value="Vaccinia Virus protein VP39"/>
    <property type="match status" value="1"/>
</dbReference>
<reference evidence="9 10" key="1">
    <citation type="submission" date="2018-10" db="EMBL/GenBank/DDBJ databases">
        <title>Co-occurring genomic capacity for anaerobic methane metabolism and dissimilatory sulfite reduction discovered in the Korarchaeota.</title>
        <authorList>
            <person name="Mckay L.J."/>
            <person name="Dlakic M."/>
            <person name="Fields M.W."/>
            <person name="Delmont T.O."/>
            <person name="Eren A.M."/>
            <person name="Jay Z.J."/>
            <person name="Klingelsmith K.B."/>
            <person name="Rusch D.B."/>
            <person name="Inskeep W.P."/>
        </authorList>
    </citation>
    <scope>NUCLEOTIDE SEQUENCE [LARGE SCALE GENOMIC DNA]</scope>
    <source>
        <strain evidence="9 10">WS</strain>
    </source>
</reference>
<dbReference type="InterPro" id="IPR042296">
    <property type="entry name" value="tRNA_met_Trm1_C"/>
</dbReference>
<dbReference type="SUPFAM" id="SSF53335">
    <property type="entry name" value="S-adenosyl-L-methionine-dependent methyltransferases"/>
    <property type="match status" value="1"/>
</dbReference>
<comment type="caution">
    <text evidence="9">The sequence shown here is derived from an EMBL/GenBank/DDBJ whole genome shotgun (WGS) entry which is preliminary data.</text>
</comment>
<evidence type="ECO:0000256" key="8">
    <source>
        <dbReference type="PROSITE-ProRule" id="PRU00958"/>
    </source>
</evidence>
<dbReference type="Proteomes" id="UP000278149">
    <property type="component" value="Unassembled WGS sequence"/>
</dbReference>
<evidence type="ECO:0000256" key="7">
    <source>
        <dbReference type="ARBA" id="ARBA00039099"/>
    </source>
</evidence>
<protein>
    <recommendedName>
        <fullName evidence="7">tRNA (guanine(26)-N(2))-dimethyltransferase</fullName>
        <ecNumber evidence="7">2.1.1.216</ecNumber>
    </recommendedName>
</protein>
<dbReference type="AlphaFoldDB" id="A0A3R9PRU0"/>
<evidence type="ECO:0000313" key="9">
    <source>
        <dbReference type="EMBL" id="RSN70048.1"/>
    </source>
</evidence>
<dbReference type="PROSITE" id="PS51626">
    <property type="entry name" value="SAM_MT_TRM1"/>
    <property type="match status" value="1"/>
</dbReference>
<keyword evidence="3 8" id="KW-0808">Transferase</keyword>
<sequence length="373" mass="42092">MSSRLTLALRLYREGKVSFYSTDLEELAKMGLPYTKAPIFYNPRMKLNRDVTISIFSSLSLKSAADLMAASGVRALRLKAEGGAEEVFACDSNCLSAQIIKMNVKLNKLSGIRVKCSDARLEAERMAWENERVDYLDLDPFGSPAPFLDSFLRAVKRGGIIGITATDEPPLFGIYPDKLLRYYGVWGKKLPFCKEFGIRSLISFTIRTAARLDLAAEPLLSYGEGHYVRAYFRIERGAERSKHLLKELGWVLYKEGDFEIIRGVDEMPRGAMGPIWVGKIVEPEFLGKLSPLNEEVGKLFEKLKEEADGPPFYQRLDIICSKLNMRIPKPKIVIESLREMGHFAARSHLDPLGIKTTAKREEIEDLIRKLTSS</sequence>
<keyword evidence="4 8" id="KW-0949">S-adenosyl-L-methionine</keyword>
<dbReference type="RefSeq" id="WP_125740785.1">
    <property type="nucleotide sequence ID" value="NZ_RCOR01000014.1"/>
</dbReference>
<keyword evidence="2 8" id="KW-0489">Methyltransferase</keyword>
<dbReference type="Pfam" id="PF02005">
    <property type="entry name" value="TRM"/>
    <property type="match status" value="1"/>
</dbReference>
<keyword evidence="5 8" id="KW-0819">tRNA processing</keyword>
<dbReference type="GO" id="GO:0160104">
    <property type="term" value="F:tRNA (guanine(26)-N2)-dimethyltransferase activity"/>
    <property type="evidence" value="ECO:0007669"/>
    <property type="project" value="UniProtKB-EC"/>
</dbReference>
<dbReference type="InterPro" id="IPR029063">
    <property type="entry name" value="SAM-dependent_MTases_sf"/>
</dbReference>